<proteinExistence type="predicted"/>
<dbReference type="AlphaFoldDB" id="A0AAV7UJJ1"/>
<sequence length="194" mass="20371">MAAIEGRMETEAKVLEALALLRQAGRMDLLKEGALAPARPARRASAGVAAAACSPPRVAAAGKVRGASRGRRAGPGRVRGGSRGGIGVGNPREFPGSRDAPSGVRAGIQLVNGGRGRMFQRGSRHSGQDEAGRSSRALPKRRLKRRRARARSARGEPKVKQRRAPRVPLRPPLPILGQRLYPRAGGAKGGPVVV</sequence>
<organism evidence="2 3">
    <name type="scientific">Pleurodeles waltl</name>
    <name type="common">Iberian ribbed newt</name>
    <dbReference type="NCBI Taxonomy" id="8319"/>
    <lineage>
        <taxon>Eukaryota</taxon>
        <taxon>Metazoa</taxon>
        <taxon>Chordata</taxon>
        <taxon>Craniata</taxon>
        <taxon>Vertebrata</taxon>
        <taxon>Euteleostomi</taxon>
        <taxon>Amphibia</taxon>
        <taxon>Batrachia</taxon>
        <taxon>Caudata</taxon>
        <taxon>Salamandroidea</taxon>
        <taxon>Salamandridae</taxon>
        <taxon>Pleurodelinae</taxon>
        <taxon>Pleurodeles</taxon>
    </lineage>
</organism>
<protein>
    <submittedName>
        <fullName evidence="2">Uncharacterized protein</fullName>
    </submittedName>
</protein>
<feature type="region of interest" description="Disordered" evidence="1">
    <location>
        <begin position="49"/>
        <end position="194"/>
    </location>
</feature>
<evidence type="ECO:0000313" key="2">
    <source>
        <dbReference type="EMBL" id="KAJ1189175.1"/>
    </source>
</evidence>
<reference evidence="2" key="1">
    <citation type="journal article" date="2022" name="bioRxiv">
        <title>Sequencing and chromosome-scale assembly of the giantPleurodeles waltlgenome.</title>
        <authorList>
            <person name="Brown T."/>
            <person name="Elewa A."/>
            <person name="Iarovenko S."/>
            <person name="Subramanian E."/>
            <person name="Araus A.J."/>
            <person name="Petzold A."/>
            <person name="Susuki M."/>
            <person name="Suzuki K.-i.T."/>
            <person name="Hayashi T."/>
            <person name="Toyoda A."/>
            <person name="Oliveira C."/>
            <person name="Osipova E."/>
            <person name="Leigh N.D."/>
            <person name="Simon A."/>
            <person name="Yun M.H."/>
        </authorList>
    </citation>
    <scope>NUCLEOTIDE SEQUENCE</scope>
    <source>
        <strain evidence="2">20211129_DDA</strain>
        <tissue evidence="2">Liver</tissue>
    </source>
</reference>
<evidence type="ECO:0000313" key="3">
    <source>
        <dbReference type="Proteomes" id="UP001066276"/>
    </source>
</evidence>
<comment type="caution">
    <text evidence="2">The sequence shown here is derived from an EMBL/GenBank/DDBJ whole genome shotgun (WGS) entry which is preliminary data.</text>
</comment>
<accession>A0AAV7UJJ1</accession>
<feature type="compositionally biased region" description="Low complexity" evidence="1">
    <location>
        <begin position="49"/>
        <end position="65"/>
    </location>
</feature>
<dbReference type="EMBL" id="JANPWB010000005">
    <property type="protein sequence ID" value="KAJ1189175.1"/>
    <property type="molecule type" value="Genomic_DNA"/>
</dbReference>
<name>A0AAV7UJJ1_PLEWA</name>
<keyword evidence="3" id="KW-1185">Reference proteome</keyword>
<feature type="compositionally biased region" description="Gly residues" evidence="1">
    <location>
        <begin position="77"/>
        <end position="88"/>
    </location>
</feature>
<dbReference type="Proteomes" id="UP001066276">
    <property type="component" value="Chromosome 3_1"/>
</dbReference>
<evidence type="ECO:0000256" key="1">
    <source>
        <dbReference type="SAM" id="MobiDB-lite"/>
    </source>
</evidence>
<feature type="compositionally biased region" description="Basic residues" evidence="1">
    <location>
        <begin position="138"/>
        <end position="152"/>
    </location>
</feature>
<gene>
    <name evidence="2" type="ORF">NDU88_005926</name>
</gene>